<gene>
    <name evidence="1" type="ORF">C1752_02867</name>
</gene>
<evidence type="ECO:0000313" key="1">
    <source>
        <dbReference type="EMBL" id="PZD73042.1"/>
    </source>
</evidence>
<dbReference type="AlphaFoldDB" id="A0A2W1JQ71"/>
<dbReference type="EMBL" id="PQWO01000007">
    <property type="protein sequence ID" value="PZD73042.1"/>
    <property type="molecule type" value="Genomic_DNA"/>
</dbReference>
<name>A0A2W1JQ71_9CYAN</name>
<reference evidence="1 2" key="1">
    <citation type="journal article" date="2018" name="Sci. Rep.">
        <title>A novel species of the marine cyanobacterium Acaryochloris with a unique pigment content and lifestyle.</title>
        <authorList>
            <person name="Partensky F."/>
            <person name="Six C."/>
            <person name="Ratin M."/>
            <person name="Garczarek L."/>
            <person name="Vaulot D."/>
            <person name="Probert I."/>
            <person name="Calteau A."/>
            <person name="Gourvil P."/>
            <person name="Marie D."/>
            <person name="Grebert T."/>
            <person name="Bouchier C."/>
            <person name="Le Panse S."/>
            <person name="Gachenot M."/>
            <person name="Rodriguez F."/>
            <person name="Garrido J.L."/>
        </authorList>
    </citation>
    <scope>NUCLEOTIDE SEQUENCE [LARGE SCALE GENOMIC DNA]</scope>
    <source>
        <strain evidence="1 2">RCC1774</strain>
    </source>
</reference>
<dbReference type="RefSeq" id="WP_110986561.1">
    <property type="nucleotide sequence ID" value="NZ_CAWNWM010000007.1"/>
</dbReference>
<proteinExistence type="predicted"/>
<organism evidence="1 2">
    <name type="scientific">Acaryochloris thomasi RCC1774</name>
    <dbReference type="NCBI Taxonomy" id="1764569"/>
    <lineage>
        <taxon>Bacteria</taxon>
        <taxon>Bacillati</taxon>
        <taxon>Cyanobacteriota</taxon>
        <taxon>Cyanophyceae</taxon>
        <taxon>Acaryochloridales</taxon>
        <taxon>Acaryochloridaceae</taxon>
        <taxon>Acaryochloris</taxon>
        <taxon>Acaryochloris thomasi</taxon>
    </lineage>
</organism>
<accession>A0A2W1JQ71</accession>
<dbReference type="Proteomes" id="UP000248857">
    <property type="component" value="Unassembled WGS sequence"/>
</dbReference>
<protein>
    <submittedName>
        <fullName evidence="1">Uncharacterized protein</fullName>
    </submittedName>
</protein>
<dbReference type="OrthoDB" id="3078240at2"/>
<keyword evidence="2" id="KW-1185">Reference proteome</keyword>
<comment type="caution">
    <text evidence="1">The sequence shown here is derived from an EMBL/GenBank/DDBJ whole genome shotgun (WGS) entry which is preliminary data.</text>
</comment>
<evidence type="ECO:0000313" key="2">
    <source>
        <dbReference type="Proteomes" id="UP000248857"/>
    </source>
</evidence>
<sequence>MWQLSNPTIKRAKSKFSVSGYPKTSITELWDNDVQIINAVERVNWEDDDLQFQICACGYVGCQPSGWVSIRQTASIAVIIPAFTSIKEASQDLAADYFPPLYLHKKGAIFTEKDFYTNHLSNIAKFPVFEELRQLTSWETSKLFQWEAPSEVLGHIERKPSLLPDIIMASSDGSFIEQTEHLISLIERLLSSNHTPRLRRRTQQEQVISLYLDMAGFPQWDALSFDGAKYSLYLEPDYIIE</sequence>